<feature type="signal peptide" evidence="1">
    <location>
        <begin position="1"/>
        <end position="21"/>
    </location>
</feature>
<name>N1JGJ6_BLUG1</name>
<dbReference type="InParanoid" id="N1JGJ6"/>
<evidence type="ECO:0000313" key="3">
    <source>
        <dbReference type="Proteomes" id="UP000015441"/>
    </source>
</evidence>
<comment type="caution">
    <text evidence="2">The sequence shown here is derived from an EMBL/GenBank/DDBJ whole genome shotgun (WGS) entry which is preliminary data.</text>
</comment>
<keyword evidence="3" id="KW-1185">Reference proteome</keyword>
<evidence type="ECO:0000256" key="1">
    <source>
        <dbReference type="SAM" id="SignalP"/>
    </source>
</evidence>
<dbReference type="AlphaFoldDB" id="N1JGJ6"/>
<dbReference type="HOGENOM" id="CLU_1885429_0_0_1"/>
<accession>N1JGJ6</accession>
<protein>
    <submittedName>
        <fullName evidence="2">Putative candidate secreted effector protein</fullName>
    </submittedName>
</protein>
<gene>
    <name evidence="2" type="ORF">BGHDH14_bgh02686</name>
</gene>
<organism evidence="2 3">
    <name type="scientific">Blumeria graminis f. sp. hordei (strain DH14)</name>
    <name type="common">Barley powdery mildew</name>
    <name type="synonym">Oidium monilioides f. sp. hordei</name>
    <dbReference type="NCBI Taxonomy" id="546991"/>
    <lineage>
        <taxon>Eukaryota</taxon>
        <taxon>Fungi</taxon>
        <taxon>Dikarya</taxon>
        <taxon>Ascomycota</taxon>
        <taxon>Pezizomycotina</taxon>
        <taxon>Leotiomycetes</taxon>
        <taxon>Erysiphales</taxon>
        <taxon>Erysiphaceae</taxon>
        <taxon>Blumeria</taxon>
        <taxon>Blumeria hordei</taxon>
    </lineage>
</organism>
<dbReference type="EMBL" id="CAUH01006182">
    <property type="protein sequence ID" value="CCU82308.1"/>
    <property type="molecule type" value="Genomic_DNA"/>
</dbReference>
<sequence length="139" mass="15462">MKLFCLTFMSVLLSFSASVNAAMFFRCPSHTLILIQFAMNRAQEILQKVDAEVFQGPLGQNTLDGVTISGSMEGRDLFYTGEFVPDFRTENKYKISINGITTDIYITETTPISTGDCTIRSTKGRPPPNRMSAWFQVGA</sequence>
<keyword evidence="1" id="KW-0732">Signal</keyword>
<proteinExistence type="predicted"/>
<dbReference type="Proteomes" id="UP000015441">
    <property type="component" value="Unassembled WGS sequence"/>
</dbReference>
<feature type="chain" id="PRO_5004107204" evidence="1">
    <location>
        <begin position="22"/>
        <end position="139"/>
    </location>
</feature>
<reference evidence="2 3" key="1">
    <citation type="journal article" date="2010" name="Science">
        <title>Genome expansion and gene loss in powdery mildew fungi reveal tradeoffs in extreme parasitism.</title>
        <authorList>
            <person name="Spanu P.D."/>
            <person name="Abbott J.C."/>
            <person name="Amselem J."/>
            <person name="Burgis T.A."/>
            <person name="Soanes D.M."/>
            <person name="Stueber K."/>
            <person name="Ver Loren van Themaat E."/>
            <person name="Brown J.K.M."/>
            <person name="Butcher S.A."/>
            <person name="Gurr S.J."/>
            <person name="Lebrun M.-H."/>
            <person name="Ridout C.J."/>
            <person name="Schulze-Lefert P."/>
            <person name="Talbot N.J."/>
            <person name="Ahmadinejad N."/>
            <person name="Ametz C."/>
            <person name="Barton G.R."/>
            <person name="Benjdia M."/>
            <person name="Bidzinski P."/>
            <person name="Bindschedler L.V."/>
            <person name="Both M."/>
            <person name="Brewer M.T."/>
            <person name="Cadle-Davidson L."/>
            <person name="Cadle-Davidson M.M."/>
            <person name="Collemare J."/>
            <person name="Cramer R."/>
            <person name="Frenkel O."/>
            <person name="Godfrey D."/>
            <person name="Harriman J."/>
            <person name="Hoede C."/>
            <person name="King B.C."/>
            <person name="Klages S."/>
            <person name="Kleemann J."/>
            <person name="Knoll D."/>
            <person name="Koti P.S."/>
            <person name="Kreplak J."/>
            <person name="Lopez-Ruiz F.J."/>
            <person name="Lu X."/>
            <person name="Maekawa T."/>
            <person name="Mahanil S."/>
            <person name="Micali C."/>
            <person name="Milgroom M.G."/>
            <person name="Montana G."/>
            <person name="Noir S."/>
            <person name="O'Connell R.J."/>
            <person name="Oberhaensli S."/>
            <person name="Parlange F."/>
            <person name="Pedersen C."/>
            <person name="Quesneville H."/>
            <person name="Reinhardt R."/>
            <person name="Rott M."/>
            <person name="Sacristan S."/>
            <person name="Schmidt S.M."/>
            <person name="Schoen M."/>
            <person name="Skamnioti P."/>
            <person name="Sommer H."/>
            <person name="Stephens A."/>
            <person name="Takahara H."/>
            <person name="Thordal-Christensen H."/>
            <person name="Vigouroux M."/>
            <person name="Wessling R."/>
            <person name="Wicker T."/>
            <person name="Panstruga R."/>
        </authorList>
    </citation>
    <scope>NUCLEOTIDE SEQUENCE [LARGE SCALE GENOMIC DNA]</scope>
    <source>
        <strain evidence="2">DH14</strain>
    </source>
</reference>
<evidence type="ECO:0000313" key="2">
    <source>
        <dbReference type="EMBL" id="CCU82308.1"/>
    </source>
</evidence>